<comment type="similarity">
    <text evidence="2">Belongs to the polysaccharide synthase family.</text>
</comment>
<keyword evidence="6 7" id="KW-0472">Membrane</keyword>
<protein>
    <submittedName>
        <fullName evidence="8">Lipopolysaccharide biosynthesis protein</fullName>
    </submittedName>
</protein>
<keyword evidence="9" id="KW-1185">Reference proteome</keyword>
<feature type="transmembrane region" description="Helical" evidence="7">
    <location>
        <begin position="124"/>
        <end position="144"/>
    </location>
</feature>
<feature type="transmembrane region" description="Helical" evidence="7">
    <location>
        <begin position="427"/>
        <end position="448"/>
    </location>
</feature>
<feature type="transmembrane region" description="Helical" evidence="7">
    <location>
        <begin position="32"/>
        <end position="50"/>
    </location>
</feature>
<evidence type="ECO:0000256" key="2">
    <source>
        <dbReference type="ARBA" id="ARBA00007430"/>
    </source>
</evidence>
<feature type="transmembrane region" description="Helical" evidence="7">
    <location>
        <begin position="156"/>
        <end position="177"/>
    </location>
</feature>
<keyword evidence="3" id="KW-1003">Cell membrane</keyword>
<dbReference type="EMBL" id="JBBMEO010000013">
    <property type="protein sequence ID" value="MEQ2362316.1"/>
    <property type="molecule type" value="Genomic_DNA"/>
</dbReference>
<dbReference type="Pfam" id="PF13440">
    <property type="entry name" value="Polysacc_synt_3"/>
    <property type="match status" value="1"/>
</dbReference>
<evidence type="ECO:0000256" key="1">
    <source>
        <dbReference type="ARBA" id="ARBA00004651"/>
    </source>
</evidence>
<dbReference type="RefSeq" id="WP_349152377.1">
    <property type="nucleotide sequence ID" value="NZ_JBBMEO010000013.1"/>
</dbReference>
<evidence type="ECO:0000313" key="8">
    <source>
        <dbReference type="EMBL" id="MEQ2362316.1"/>
    </source>
</evidence>
<feature type="transmembrane region" description="Helical" evidence="7">
    <location>
        <begin position="338"/>
        <end position="358"/>
    </location>
</feature>
<feature type="transmembrane region" description="Helical" evidence="7">
    <location>
        <begin position="455"/>
        <end position="475"/>
    </location>
</feature>
<dbReference type="PANTHER" id="PTHR30250">
    <property type="entry name" value="PST FAMILY PREDICTED COLANIC ACID TRANSPORTER"/>
    <property type="match status" value="1"/>
</dbReference>
<feature type="transmembrane region" description="Helical" evidence="7">
    <location>
        <begin position="306"/>
        <end position="326"/>
    </location>
</feature>
<dbReference type="CDD" id="cd13127">
    <property type="entry name" value="MATE_tuaB_like"/>
    <property type="match status" value="1"/>
</dbReference>
<feature type="transmembrane region" description="Helical" evidence="7">
    <location>
        <begin position="92"/>
        <end position="118"/>
    </location>
</feature>
<gene>
    <name evidence="8" type="ORF">WMO44_09195</name>
</gene>
<evidence type="ECO:0000256" key="3">
    <source>
        <dbReference type="ARBA" id="ARBA00022475"/>
    </source>
</evidence>
<keyword evidence="5 7" id="KW-1133">Transmembrane helix</keyword>
<name>A0ABV1AW94_9FIRM</name>
<dbReference type="PANTHER" id="PTHR30250:SF10">
    <property type="entry name" value="LIPOPOLYSACCHARIDE BIOSYNTHESIS PROTEIN WZXC"/>
    <property type="match status" value="1"/>
</dbReference>
<feature type="transmembrane region" description="Helical" evidence="7">
    <location>
        <begin position="56"/>
        <end position="80"/>
    </location>
</feature>
<organism evidence="8 9">
    <name type="scientific">Faecalibacterium tardum</name>
    <dbReference type="NCBI Taxonomy" id="3133156"/>
    <lineage>
        <taxon>Bacteria</taxon>
        <taxon>Bacillati</taxon>
        <taxon>Bacillota</taxon>
        <taxon>Clostridia</taxon>
        <taxon>Eubacteriales</taxon>
        <taxon>Oscillospiraceae</taxon>
        <taxon>Faecalibacterium</taxon>
    </lineage>
</organism>
<accession>A0ABV1AW94</accession>
<keyword evidence="4 7" id="KW-0812">Transmembrane</keyword>
<evidence type="ECO:0000313" key="9">
    <source>
        <dbReference type="Proteomes" id="UP001457197"/>
    </source>
</evidence>
<reference evidence="8 9" key="1">
    <citation type="submission" date="2024-03" db="EMBL/GenBank/DDBJ databases">
        <title>Human intestinal bacterial collection.</title>
        <authorList>
            <person name="Pauvert C."/>
            <person name="Hitch T.C.A."/>
            <person name="Clavel T."/>
        </authorList>
    </citation>
    <scope>NUCLEOTIDE SEQUENCE [LARGE SCALE GENOMIC DNA]</scope>
    <source>
        <strain evidence="8 9">CLA-AA-H175</strain>
    </source>
</reference>
<comment type="subcellular location">
    <subcellularLocation>
        <location evidence="1">Cell membrane</location>
        <topology evidence="1">Multi-pass membrane protein</topology>
    </subcellularLocation>
</comment>
<evidence type="ECO:0000256" key="6">
    <source>
        <dbReference type="ARBA" id="ARBA00023136"/>
    </source>
</evidence>
<feature type="transmembrane region" description="Helical" evidence="7">
    <location>
        <begin position="183"/>
        <end position="204"/>
    </location>
</feature>
<dbReference type="Proteomes" id="UP001457197">
    <property type="component" value="Unassembled WGS sequence"/>
</dbReference>
<sequence>MAAKTVSKMYEGKTMKTQSVLKNFLWRFAERCGAQLVTFIVSIVLARILAPEDYGQIALITVFTTIMQVFVDSGLGTALIQKKDADELDFSSVFYFNFVVCLVLYAIMFMAAPVIAIFYNDSSLTPIIRVISLTIVISGVKGIQQSYVSRNMLFKRFFYATLGGTIFSAFLGIGLAYAGFGVWAIVAQQLSNTTIDTLILWLTVKWRPKKMFSWERLKALLSFGWKMLASALLDTVYGNIRSLIIGKMYSSADLAYYNQGDKFPSVIVNNINTSIDSVLLPTMASVQDDRNHVKSMTRRAIKTSTYIMAPLMMGLAFCAEPIVRLVLTDKWLPCVPFLRIFCITYMFYPIHTANLNAIKAMGRSDLFLKLEIAKKIVGIALLLSTMWFGVMAMAYSLLVSSVTSQIINSWPNRKLLNYRYLDQLKDILPGIALAIFMGCCVNLVGLLHLSNTVTLLIQIPMGAAIYIGASAALHLESYEYLMGMIRPVLKKIARK</sequence>
<comment type="caution">
    <text evidence="8">The sequence shown here is derived from an EMBL/GenBank/DDBJ whole genome shotgun (WGS) entry which is preliminary data.</text>
</comment>
<feature type="transmembrane region" description="Helical" evidence="7">
    <location>
        <begin position="379"/>
        <end position="407"/>
    </location>
</feature>
<dbReference type="InterPro" id="IPR050833">
    <property type="entry name" value="Poly_Biosynth_Transport"/>
</dbReference>
<evidence type="ECO:0000256" key="4">
    <source>
        <dbReference type="ARBA" id="ARBA00022692"/>
    </source>
</evidence>
<evidence type="ECO:0000256" key="5">
    <source>
        <dbReference type="ARBA" id="ARBA00022989"/>
    </source>
</evidence>
<proteinExistence type="inferred from homology"/>
<evidence type="ECO:0000256" key="7">
    <source>
        <dbReference type="SAM" id="Phobius"/>
    </source>
</evidence>